<evidence type="ECO:0000313" key="5">
    <source>
        <dbReference type="Proteomes" id="UP000262477"/>
    </source>
</evidence>
<organism evidence="4 5">
    <name type="scientific">Streptomyces inhibens</name>
    <dbReference type="NCBI Taxonomy" id="2293571"/>
    <lineage>
        <taxon>Bacteria</taxon>
        <taxon>Bacillati</taxon>
        <taxon>Actinomycetota</taxon>
        <taxon>Actinomycetes</taxon>
        <taxon>Kitasatosporales</taxon>
        <taxon>Streptomycetaceae</taxon>
        <taxon>Streptomyces</taxon>
    </lineage>
</organism>
<sequence>MTTRRRLDPAERRSQLLGVGAQLFAAKPYDEVFMEDIAERAGISRALLYRYFPNKRDLFAAIYQQAADQLLADTALDPAAPVVEQLSAGLDVHIDYFVANRNTVLTANRVLAGDPVIQAVITDELAELRRRLLDSTGLGDGPRELVSAALMSWLVFVRTLCVDWLTNQSFSRTELRDMCVGALLGALRPIMDLERLAPGAGTAPGSGG</sequence>
<dbReference type="RefSeq" id="WP_128502814.1">
    <property type="nucleotide sequence ID" value="NZ_QUAC01000014.1"/>
</dbReference>
<name>A0A371QBM1_STRIH</name>
<dbReference type="PANTHER" id="PTHR30055:SF174">
    <property type="entry name" value="TRANSCRIPTIONAL REGULATORY PROTEIN (PROBABLY TETR-FAMILY)-RELATED"/>
    <property type="match status" value="1"/>
</dbReference>
<dbReference type="OrthoDB" id="8479950at2"/>
<dbReference type="Gene3D" id="1.10.357.10">
    <property type="entry name" value="Tetracycline Repressor, domain 2"/>
    <property type="match status" value="1"/>
</dbReference>
<protein>
    <submittedName>
        <fullName evidence="4">TetR/AcrR family transcriptional regulator</fullName>
    </submittedName>
</protein>
<dbReference type="GO" id="GO:0000976">
    <property type="term" value="F:transcription cis-regulatory region binding"/>
    <property type="evidence" value="ECO:0007669"/>
    <property type="project" value="TreeGrafter"/>
</dbReference>
<reference evidence="4 5" key="1">
    <citation type="submission" date="2018-08" db="EMBL/GenBank/DDBJ databases">
        <title>Streptomyces NEAU-D10 sp. nov., a novel Actinomycete isolated from soil.</title>
        <authorList>
            <person name="Jin L."/>
        </authorList>
    </citation>
    <scope>NUCLEOTIDE SEQUENCE [LARGE SCALE GENOMIC DNA]</scope>
    <source>
        <strain evidence="4 5">NEAU-D10</strain>
    </source>
</reference>
<keyword evidence="5" id="KW-1185">Reference proteome</keyword>
<comment type="caution">
    <text evidence="4">The sequence shown here is derived from an EMBL/GenBank/DDBJ whole genome shotgun (WGS) entry which is preliminary data.</text>
</comment>
<evidence type="ECO:0000313" key="4">
    <source>
        <dbReference type="EMBL" id="REK91853.1"/>
    </source>
</evidence>
<dbReference type="AlphaFoldDB" id="A0A371QBM1"/>
<feature type="DNA-binding region" description="H-T-H motif" evidence="2">
    <location>
        <begin position="33"/>
        <end position="52"/>
    </location>
</feature>
<keyword evidence="1 2" id="KW-0238">DNA-binding</keyword>
<dbReference type="PRINTS" id="PR00455">
    <property type="entry name" value="HTHTETR"/>
</dbReference>
<dbReference type="Pfam" id="PF00440">
    <property type="entry name" value="TetR_N"/>
    <property type="match status" value="1"/>
</dbReference>
<dbReference type="EMBL" id="QUAC01000014">
    <property type="protein sequence ID" value="REK91853.1"/>
    <property type="molecule type" value="Genomic_DNA"/>
</dbReference>
<dbReference type="InterPro" id="IPR001647">
    <property type="entry name" value="HTH_TetR"/>
</dbReference>
<evidence type="ECO:0000256" key="1">
    <source>
        <dbReference type="ARBA" id="ARBA00023125"/>
    </source>
</evidence>
<accession>A0A371QBM1</accession>
<feature type="domain" description="HTH tetR-type" evidence="3">
    <location>
        <begin position="10"/>
        <end position="70"/>
    </location>
</feature>
<gene>
    <name evidence="4" type="ORF">DY245_02065</name>
</gene>
<dbReference type="InterPro" id="IPR009057">
    <property type="entry name" value="Homeodomain-like_sf"/>
</dbReference>
<dbReference type="Proteomes" id="UP000262477">
    <property type="component" value="Unassembled WGS sequence"/>
</dbReference>
<dbReference type="InterPro" id="IPR050109">
    <property type="entry name" value="HTH-type_TetR-like_transc_reg"/>
</dbReference>
<dbReference type="PROSITE" id="PS50977">
    <property type="entry name" value="HTH_TETR_2"/>
    <property type="match status" value="1"/>
</dbReference>
<evidence type="ECO:0000259" key="3">
    <source>
        <dbReference type="PROSITE" id="PS50977"/>
    </source>
</evidence>
<dbReference type="SUPFAM" id="SSF46689">
    <property type="entry name" value="Homeodomain-like"/>
    <property type="match status" value="1"/>
</dbReference>
<proteinExistence type="predicted"/>
<evidence type="ECO:0000256" key="2">
    <source>
        <dbReference type="PROSITE-ProRule" id="PRU00335"/>
    </source>
</evidence>
<dbReference type="GO" id="GO:0003700">
    <property type="term" value="F:DNA-binding transcription factor activity"/>
    <property type="evidence" value="ECO:0007669"/>
    <property type="project" value="TreeGrafter"/>
</dbReference>
<dbReference type="PANTHER" id="PTHR30055">
    <property type="entry name" value="HTH-TYPE TRANSCRIPTIONAL REGULATOR RUTR"/>
    <property type="match status" value="1"/>
</dbReference>